<comment type="caution">
    <text evidence="3">The sequence shown here is derived from an EMBL/GenBank/DDBJ whole genome shotgun (WGS) entry which is preliminary data.</text>
</comment>
<evidence type="ECO:0000256" key="1">
    <source>
        <dbReference type="SAM" id="Coils"/>
    </source>
</evidence>
<reference evidence="3" key="1">
    <citation type="journal article" date="2019" name="bioRxiv">
        <title>The Genome of the Zebra Mussel, Dreissena polymorpha: A Resource for Invasive Species Research.</title>
        <authorList>
            <person name="McCartney M.A."/>
            <person name="Auch B."/>
            <person name="Kono T."/>
            <person name="Mallez S."/>
            <person name="Zhang Y."/>
            <person name="Obille A."/>
            <person name="Becker A."/>
            <person name="Abrahante J.E."/>
            <person name="Garbe J."/>
            <person name="Badalamenti J.P."/>
            <person name="Herman A."/>
            <person name="Mangelson H."/>
            <person name="Liachko I."/>
            <person name="Sullivan S."/>
            <person name="Sone E.D."/>
            <person name="Koren S."/>
            <person name="Silverstein K.A.T."/>
            <person name="Beckman K.B."/>
            <person name="Gohl D.M."/>
        </authorList>
    </citation>
    <scope>NUCLEOTIDE SEQUENCE</scope>
    <source>
        <strain evidence="3">Duluth1</strain>
        <tissue evidence="3">Whole animal</tissue>
    </source>
</reference>
<dbReference type="AlphaFoldDB" id="A0A9D4J0B2"/>
<reference evidence="3" key="2">
    <citation type="submission" date="2020-11" db="EMBL/GenBank/DDBJ databases">
        <authorList>
            <person name="McCartney M.A."/>
            <person name="Auch B."/>
            <person name="Kono T."/>
            <person name="Mallez S."/>
            <person name="Becker A."/>
            <person name="Gohl D.M."/>
            <person name="Silverstein K.A.T."/>
            <person name="Koren S."/>
            <person name="Bechman K.B."/>
            <person name="Herman A."/>
            <person name="Abrahante J.E."/>
            <person name="Garbe J."/>
        </authorList>
    </citation>
    <scope>NUCLEOTIDE SEQUENCE</scope>
    <source>
        <strain evidence="3">Duluth1</strain>
        <tissue evidence="3">Whole animal</tissue>
    </source>
</reference>
<proteinExistence type="predicted"/>
<organism evidence="3 4">
    <name type="scientific">Dreissena polymorpha</name>
    <name type="common">Zebra mussel</name>
    <name type="synonym">Mytilus polymorpha</name>
    <dbReference type="NCBI Taxonomy" id="45954"/>
    <lineage>
        <taxon>Eukaryota</taxon>
        <taxon>Metazoa</taxon>
        <taxon>Spiralia</taxon>
        <taxon>Lophotrochozoa</taxon>
        <taxon>Mollusca</taxon>
        <taxon>Bivalvia</taxon>
        <taxon>Autobranchia</taxon>
        <taxon>Heteroconchia</taxon>
        <taxon>Euheterodonta</taxon>
        <taxon>Imparidentia</taxon>
        <taxon>Neoheterodontei</taxon>
        <taxon>Myida</taxon>
        <taxon>Dreissenoidea</taxon>
        <taxon>Dreissenidae</taxon>
        <taxon>Dreissena</taxon>
    </lineage>
</organism>
<feature type="coiled-coil region" evidence="1">
    <location>
        <begin position="61"/>
        <end position="95"/>
    </location>
</feature>
<gene>
    <name evidence="3" type="ORF">DPMN_147079</name>
</gene>
<sequence length="206" mass="23411">MKKYADGQAVGVRVSKQLGVNSSKINREIDELNFYTTQKVMFSDVSSPSAAIYGNENVPSITIEQQKAVEMLCQLERAEEEKENIRTEIGKFSTNITKQSQEIVTEIKQLTLNRDRFSKGKIMYLYSSHYTLENLAQSLIRLGFLNDSESIPCILHDVFVSQLLNNETNTDRQIVIEMLNDIESQNLIGDEDDEDDDNDDDESVDA</sequence>
<name>A0A9D4J0B2_DREPO</name>
<accession>A0A9D4J0B2</accession>
<feature type="compositionally biased region" description="Acidic residues" evidence="2">
    <location>
        <begin position="189"/>
        <end position="206"/>
    </location>
</feature>
<evidence type="ECO:0000313" key="3">
    <source>
        <dbReference type="EMBL" id="KAH3793565.1"/>
    </source>
</evidence>
<evidence type="ECO:0000313" key="4">
    <source>
        <dbReference type="Proteomes" id="UP000828390"/>
    </source>
</evidence>
<protein>
    <submittedName>
        <fullName evidence="3">Uncharacterized protein</fullName>
    </submittedName>
</protein>
<dbReference type="EMBL" id="JAIWYP010000007">
    <property type="protein sequence ID" value="KAH3793565.1"/>
    <property type="molecule type" value="Genomic_DNA"/>
</dbReference>
<feature type="region of interest" description="Disordered" evidence="2">
    <location>
        <begin position="185"/>
        <end position="206"/>
    </location>
</feature>
<dbReference type="Proteomes" id="UP000828390">
    <property type="component" value="Unassembled WGS sequence"/>
</dbReference>
<keyword evidence="4" id="KW-1185">Reference proteome</keyword>
<keyword evidence="1" id="KW-0175">Coiled coil</keyword>
<evidence type="ECO:0000256" key="2">
    <source>
        <dbReference type="SAM" id="MobiDB-lite"/>
    </source>
</evidence>